<organism evidence="1 2">
    <name type="scientific">Allocoleopsis franciscana PCC 7113</name>
    <dbReference type="NCBI Taxonomy" id="1173027"/>
    <lineage>
        <taxon>Bacteria</taxon>
        <taxon>Bacillati</taxon>
        <taxon>Cyanobacteriota</taxon>
        <taxon>Cyanophyceae</taxon>
        <taxon>Coleofasciculales</taxon>
        <taxon>Coleofasciculaceae</taxon>
        <taxon>Allocoleopsis</taxon>
        <taxon>Allocoleopsis franciscana</taxon>
    </lineage>
</organism>
<dbReference type="KEGG" id="mic:Mic7113_2202"/>
<dbReference type="EMBL" id="CP003630">
    <property type="protein sequence ID" value="AFZ18016.1"/>
    <property type="molecule type" value="Genomic_DNA"/>
</dbReference>
<dbReference type="AlphaFoldDB" id="K9WDY7"/>
<evidence type="ECO:0000313" key="2">
    <source>
        <dbReference type="Proteomes" id="UP000010471"/>
    </source>
</evidence>
<name>K9WDY7_9CYAN</name>
<protein>
    <submittedName>
        <fullName evidence="1">Uncharacterized protein</fullName>
    </submittedName>
</protein>
<dbReference type="STRING" id="1173027.Mic7113_2202"/>
<proteinExistence type="predicted"/>
<dbReference type="Proteomes" id="UP000010471">
    <property type="component" value="Chromosome"/>
</dbReference>
<gene>
    <name evidence="1" type="ORF">Mic7113_2202</name>
</gene>
<evidence type="ECO:0000313" key="1">
    <source>
        <dbReference type="EMBL" id="AFZ18016.1"/>
    </source>
</evidence>
<reference evidence="1 2" key="1">
    <citation type="submission" date="2012-06" db="EMBL/GenBank/DDBJ databases">
        <title>Finished chromosome of genome of Microcoleus sp. PCC 7113.</title>
        <authorList>
            <consortium name="US DOE Joint Genome Institute"/>
            <person name="Gugger M."/>
            <person name="Coursin T."/>
            <person name="Rippka R."/>
            <person name="Tandeau De Marsac N."/>
            <person name="Huntemann M."/>
            <person name="Wei C.-L."/>
            <person name="Han J."/>
            <person name="Detter J.C."/>
            <person name="Han C."/>
            <person name="Tapia R."/>
            <person name="Chen A."/>
            <person name="Kyrpides N."/>
            <person name="Mavromatis K."/>
            <person name="Markowitz V."/>
            <person name="Szeto E."/>
            <person name="Ivanova N."/>
            <person name="Pagani I."/>
            <person name="Pati A."/>
            <person name="Goodwin L."/>
            <person name="Nordberg H.P."/>
            <person name="Cantor M.N."/>
            <person name="Hua S.X."/>
            <person name="Woyke T."/>
            <person name="Kerfeld C.A."/>
        </authorList>
    </citation>
    <scope>NUCLEOTIDE SEQUENCE [LARGE SCALE GENOMIC DNA]</scope>
    <source>
        <strain evidence="1 2">PCC 7113</strain>
    </source>
</reference>
<accession>K9WDY7</accession>
<dbReference type="HOGENOM" id="CLU_2826349_0_0_3"/>
<sequence length="66" mass="7406">MALVPVTQAFSPFVVHLYGGTSVQRSCRWLLDSERQVFGEKGKKARKITSIFLKLGAVRLQAQLQD</sequence>
<keyword evidence="2" id="KW-1185">Reference proteome</keyword>